<proteinExistence type="predicted"/>
<dbReference type="InParanoid" id="E5A9P0"/>
<organism evidence="3">
    <name type="scientific">Leptosphaeria maculans (strain JN3 / isolate v23.1.3 / race Av1-4-5-6-7-8)</name>
    <name type="common">Blackleg fungus</name>
    <name type="synonym">Phoma lingam</name>
    <dbReference type="NCBI Taxonomy" id="985895"/>
    <lineage>
        <taxon>Eukaryota</taxon>
        <taxon>Fungi</taxon>
        <taxon>Dikarya</taxon>
        <taxon>Ascomycota</taxon>
        <taxon>Pezizomycotina</taxon>
        <taxon>Dothideomycetes</taxon>
        <taxon>Pleosporomycetidae</taxon>
        <taxon>Pleosporales</taxon>
        <taxon>Pleosporineae</taxon>
        <taxon>Leptosphaeriaceae</taxon>
        <taxon>Plenodomus</taxon>
        <taxon>Plenodomus lingam/Leptosphaeria maculans species complex</taxon>
    </lineage>
</organism>
<keyword evidence="1" id="KW-1133">Transmembrane helix</keyword>
<dbReference type="VEuPathDB" id="FungiDB:LEMA_P015110.1"/>
<sequence length="663" mass="73990">MAPVMGPVHFDASHTQIFRDNRTVLITSPLQEKSQEKSTLDIAQRFERRLAQYNSSQNIIKRWFFEIMSWVASAICMGAMIGICVHSRDQPLSTFPLALSISNALSKVASAALILPISEAIGQLKWAWFGGSKSKEIVDFEIFDKASRGAWGSFLLLFRTRGKSLAALGAVLTLLLLVTDTFFQQVIDLPERWVIQGYGEIPRVVQYESEIGKLYIDGVPASRLDVYLQQTTEMYFYYNGSSPLAFGNGKRPEIPLSCPSSRCEWDTYDSLGFCSACADVSELLTYACLETKLDWISTVKYNSSHYPTGTSCGYWLNATSDAPMLMSGYRTDQVSNATSEGEALLLRTLSLTAPFNSIFPFSSVPFFNGSVKFQDIYSPVLDALIVSAPDGTASSVYRSVRPVAQECIIAWCVKTFQSSYAEGKYEETVIGTFMNRTARDQPYPREAYLEVSEDSVSVFTQFHGNITIRPPWMKAGSPDYGTSNGTHSKAQALFDDMFPSTITVANSTAVSWWRIAIYAWDYNHLRLGAGCSWLAPNNITKYVERLATSMTNTIRSHTSHDFVRGTAYTQTTFIAVHLEWLIFPLALLCFSLVFLIATMVKTSKATDEEMERYWDDKQAVPIIPSKLKLAIAEKLGGLQMANVAKKLPSHTRSSRFTKVFTIG</sequence>
<accession>E5A9P0</accession>
<keyword evidence="1" id="KW-0812">Transmembrane</keyword>
<dbReference type="HOGENOM" id="CLU_015092_4_1_1"/>
<keyword evidence="1" id="KW-0472">Membrane</keyword>
<protein>
    <recommendedName>
        <fullName evidence="4">DUF3176 domain containing protein</fullName>
    </recommendedName>
</protein>
<dbReference type="eggNOG" id="ENOG502R1NH">
    <property type="taxonomic scope" value="Eukaryota"/>
</dbReference>
<name>E5A9P0_LEPMJ</name>
<dbReference type="PANTHER" id="PTHR35394">
    <property type="entry name" value="DUF3176 DOMAIN-CONTAINING PROTEIN"/>
    <property type="match status" value="1"/>
</dbReference>
<dbReference type="PANTHER" id="PTHR35394:SF5">
    <property type="entry name" value="DUF3176 DOMAIN-CONTAINING PROTEIN"/>
    <property type="match status" value="1"/>
</dbReference>
<dbReference type="Proteomes" id="UP000002668">
    <property type="component" value="Genome"/>
</dbReference>
<keyword evidence="3" id="KW-1185">Reference proteome</keyword>
<dbReference type="GeneID" id="13292487"/>
<feature type="transmembrane region" description="Helical" evidence="1">
    <location>
        <begin position="63"/>
        <end position="83"/>
    </location>
</feature>
<dbReference type="AlphaFoldDB" id="E5A9P0"/>
<dbReference type="OrthoDB" id="5242705at2759"/>
<feature type="transmembrane region" description="Helical" evidence="1">
    <location>
        <begin position="580"/>
        <end position="600"/>
    </location>
</feature>
<dbReference type="STRING" id="985895.E5A9P0"/>
<feature type="transmembrane region" description="Helical" evidence="1">
    <location>
        <begin position="165"/>
        <end position="183"/>
    </location>
</feature>
<gene>
    <name evidence="2" type="ORF">LEMA_P015110.1</name>
</gene>
<dbReference type="OMA" id="TKLDWIS"/>
<evidence type="ECO:0000256" key="1">
    <source>
        <dbReference type="SAM" id="Phobius"/>
    </source>
</evidence>
<dbReference type="InterPro" id="IPR021514">
    <property type="entry name" value="DUF3176"/>
</dbReference>
<dbReference type="Pfam" id="PF11374">
    <property type="entry name" value="DUF3176"/>
    <property type="match status" value="1"/>
</dbReference>
<evidence type="ECO:0008006" key="4">
    <source>
        <dbReference type="Google" id="ProtNLM"/>
    </source>
</evidence>
<evidence type="ECO:0000313" key="2">
    <source>
        <dbReference type="EMBL" id="CBY00381.1"/>
    </source>
</evidence>
<reference evidence="3" key="1">
    <citation type="journal article" date="2011" name="Nat. Commun.">
        <title>Effector diversification within compartments of the Leptosphaeria maculans genome affected by Repeat-Induced Point mutations.</title>
        <authorList>
            <person name="Rouxel T."/>
            <person name="Grandaubert J."/>
            <person name="Hane J.K."/>
            <person name="Hoede C."/>
            <person name="van de Wouw A.P."/>
            <person name="Couloux A."/>
            <person name="Dominguez V."/>
            <person name="Anthouard V."/>
            <person name="Bally P."/>
            <person name="Bourras S."/>
            <person name="Cozijnsen A.J."/>
            <person name="Ciuffetti L.M."/>
            <person name="Degrave A."/>
            <person name="Dilmaghani A."/>
            <person name="Duret L."/>
            <person name="Fudal I."/>
            <person name="Goodwin S.B."/>
            <person name="Gout L."/>
            <person name="Glaser N."/>
            <person name="Linglin J."/>
            <person name="Kema G.H.J."/>
            <person name="Lapalu N."/>
            <person name="Lawrence C.B."/>
            <person name="May K."/>
            <person name="Meyer M."/>
            <person name="Ollivier B."/>
            <person name="Poulain J."/>
            <person name="Schoch C.L."/>
            <person name="Simon A."/>
            <person name="Spatafora J.W."/>
            <person name="Stachowiak A."/>
            <person name="Turgeon B.G."/>
            <person name="Tyler B.M."/>
            <person name="Vincent D."/>
            <person name="Weissenbach J."/>
            <person name="Amselem J."/>
            <person name="Quesneville H."/>
            <person name="Oliver R.P."/>
            <person name="Wincker P."/>
            <person name="Balesdent M.-H."/>
            <person name="Howlett B.J."/>
        </authorList>
    </citation>
    <scope>NUCLEOTIDE SEQUENCE [LARGE SCALE GENOMIC DNA]</scope>
    <source>
        <strain evidence="3">JN3 / isolate v23.1.3 / race Av1-4-5-6-7-8</strain>
    </source>
</reference>
<evidence type="ECO:0000313" key="3">
    <source>
        <dbReference type="Proteomes" id="UP000002668"/>
    </source>
</evidence>
<dbReference type="EMBL" id="FP929138">
    <property type="protein sequence ID" value="CBY00381.1"/>
    <property type="molecule type" value="Genomic_DNA"/>
</dbReference>